<keyword evidence="2" id="KW-1185">Reference proteome</keyword>
<dbReference type="EMBL" id="JAOTJD010000006">
    <property type="protein sequence ID" value="MFD3263319.1"/>
    <property type="molecule type" value="Genomic_DNA"/>
</dbReference>
<proteinExistence type="predicted"/>
<reference evidence="1 2" key="1">
    <citation type="submission" date="2022-09" db="EMBL/GenBank/DDBJ databases">
        <title>New species of Phenylobacterium.</title>
        <authorList>
            <person name="Mieszkin S."/>
        </authorList>
    </citation>
    <scope>NUCLEOTIDE SEQUENCE [LARGE SCALE GENOMIC DNA]</scope>
    <source>
        <strain evidence="1 2">HK31-G</strain>
    </source>
</reference>
<evidence type="ECO:0000313" key="2">
    <source>
        <dbReference type="Proteomes" id="UP001598130"/>
    </source>
</evidence>
<gene>
    <name evidence="1" type="ORF">OCL97_04970</name>
</gene>
<dbReference type="Proteomes" id="UP001598130">
    <property type="component" value="Unassembled WGS sequence"/>
</dbReference>
<accession>A0ABW6CJR0</accession>
<name>A0ABW6CJR0_9CAUL</name>
<organism evidence="1 2">
    <name type="scientific">Phenylobacterium ferrooxidans</name>
    <dbReference type="NCBI Taxonomy" id="2982689"/>
    <lineage>
        <taxon>Bacteria</taxon>
        <taxon>Pseudomonadati</taxon>
        <taxon>Pseudomonadota</taxon>
        <taxon>Alphaproteobacteria</taxon>
        <taxon>Caulobacterales</taxon>
        <taxon>Caulobacteraceae</taxon>
        <taxon>Phenylobacterium</taxon>
    </lineage>
</organism>
<dbReference type="RefSeq" id="WP_377368129.1">
    <property type="nucleotide sequence ID" value="NZ_JAOTJD010000006.1"/>
</dbReference>
<comment type="caution">
    <text evidence="1">The sequence shown here is derived from an EMBL/GenBank/DDBJ whole genome shotgun (WGS) entry which is preliminary data.</text>
</comment>
<sequence>MRKTYVGLMYPQRDFEALKPFRHQLMELKIKCQPGGRDYMVLDEVQVALDRAAGHFTGDPAFYARKAPVGNGC</sequence>
<protein>
    <submittedName>
        <fullName evidence="1">Uncharacterized protein</fullName>
    </submittedName>
</protein>
<evidence type="ECO:0000313" key="1">
    <source>
        <dbReference type="EMBL" id="MFD3263319.1"/>
    </source>
</evidence>